<keyword evidence="5" id="KW-0408">Iron</keyword>
<keyword evidence="6" id="KW-0411">Iron-sulfur</keyword>
<reference evidence="10 11" key="1">
    <citation type="submission" date="2020-10" db="EMBL/GenBank/DDBJ databases">
        <title>Sequencing the genomes of 1000 actinobacteria strains.</title>
        <authorList>
            <person name="Klenk H.-P."/>
        </authorList>
    </citation>
    <scope>NUCLEOTIDE SEQUENCE [LARGE SCALE GENOMIC DNA]</scope>
    <source>
        <strain evidence="10 11">DSM 46744</strain>
    </source>
</reference>
<sequence length="1151" mass="123112">MSVTFDPPAQGPFSLDDRYLAEDGTVYLTGLQALVRTLLDRSRHDERLGHRGALYVTGYEGSPLAGYDLELQRRAALMKAHRVLHAPALNEELAATALAGSQIAGEVAELTTDGVTGFWYGKAPGLDRATDAVRHAAMIGTSPRGGVVALVGDDPSAKSSSVPCSSEPALADLQLPTFYPADAQDVLDHGLHAVELSRASGLWTAMKIATNVADGASTTALAARWTAPVLDGLPGGLRAYTHVPHARLLGRELAELERGLQQIRLPIAVEYLRRSGVNRILGATASARIGIVAAGKTYLDLRQALDSLGLGEPTWERLGVRLLKLGAIVPIEPAVVREFAHGLDEIIVVEDKRAFLETAVKDVLYGTSNAPVVVGKRDPRGARLFDDVGELDPDAVAAGLVRRLGDHAGFGDLAAKAKPRERIMLPLAPRTPYFCSGCPHNSSTKPPEGALVGAGIGCHAMVLMMPEQQVGNVTGLSQMGGEGAHWIGMAPFVKASHYLQNLGDGTFAHSGSLAIRAAVAAEAPITFKILYNATVAMTGGQDAVGARGGLPQLVATVLAEGVERVVVTSDRPERVRGTLRREGIRTGARVTVRHRDELTEIQTELAGHPGVTVLVHDQECAAEKRRKRKRGVLPTPNIKVMINERVCEGCGDCGQKSNCLSVRPVNTEFGRKTRIHQSSCNLDYSCLDGDCPSFVIVTPGARSVRATAAPAGPLPEPAPRVPVDDFTMRITGIGGTGVVTVAQILATAAAVEGRHVRALDQTGLAQKGGAVVSDVKISSAPILRAAKLAEAECDLYLGCDPLVATDPVHLKATAPDRTLAVVSTAEVATGHMVVDPTSVFPGQDRIRSALDGRVARTHHLAADRLAHDLFGDEQFANMLLVGAAYQAGGLPLAASAIEEAIRLNGVQVETNLLAFGHGRRLVAEPTDPIGQGGELAPTSLDELIAHRCDELTAYQHARYADGYRRFVADVRASEHEAVPGSTTLTEAVARHLFKLMAYKDEYEVARLSLDPALDESVREQWGPEARVSYRLHPPALRALGMDGKITLGPWIRPVFRVLRGMRRLRGTAIDPFGFAHVRKVERALIGEYRMAIESILPFLTKATLPAAVALAELPDMVRGYEQIKIESVEKYRTRMVELRRDLTSQPAEAST</sequence>
<dbReference type="InterPro" id="IPR019752">
    <property type="entry name" value="Pyrv/ketoisovalerate_OxRed_cat"/>
</dbReference>
<dbReference type="Pfam" id="PF02775">
    <property type="entry name" value="TPP_enzyme_C"/>
    <property type="match status" value="1"/>
</dbReference>
<dbReference type="PANTHER" id="PTHR48084">
    <property type="entry name" value="2-OXOGLUTARATE OXIDOREDUCTASE SUBUNIT KORB-RELATED"/>
    <property type="match status" value="1"/>
</dbReference>
<keyword evidence="2" id="KW-0004">4Fe-4S</keyword>
<feature type="domain" description="Pyruvate/ketoisovalerate oxidoreductase catalytic" evidence="7">
    <location>
        <begin position="734"/>
        <end position="919"/>
    </location>
</feature>
<accession>A0ABR9K2F7</accession>
<evidence type="ECO:0000313" key="11">
    <source>
        <dbReference type="Proteomes" id="UP000627838"/>
    </source>
</evidence>
<dbReference type="EC" id="1.2.7.8" evidence="10"/>
<dbReference type="RefSeq" id="WP_192762955.1">
    <property type="nucleotide sequence ID" value="NZ_JADBDZ010000001.1"/>
</dbReference>
<keyword evidence="2" id="KW-0479">Metal-binding</keyword>
<evidence type="ECO:0000256" key="5">
    <source>
        <dbReference type="ARBA" id="ARBA00023004"/>
    </source>
</evidence>
<dbReference type="NCBIfam" id="NF009589">
    <property type="entry name" value="PRK13030.1"/>
    <property type="match status" value="1"/>
</dbReference>
<feature type="domain" description="Thiamine pyrophosphate enzyme TPP-binding" evidence="8">
    <location>
        <begin position="455"/>
        <end position="613"/>
    </location>
</feature>
<evidence type="ECO:0000259" key="8">
    <source>
        <dbReference type="Pfam" id="PF02775"/>
    </source>
</evidence>
<evidence type="ECO:0000256" key="6">
    <source>
        <dbReference type="ARBA" id="ARBA00023014"/>
    </source>
</evidence>
<protein>
    <submittedName>
        <fullName evidence="10">Indolepyruvate ferredoxin oxidoreductase</fullName>
        <ecNumber evidence="10">1.2.7.8</ecNumber>
    </submittedName>
</protein>
<evidence type="ECO:0000313" key="10">
    <source>
        <dbReference type="EMBL" id="MBE1537012.1"/>
    </source>
</evidence>
<evidence type="ECO:0000256" key="2">
    <source>
        <dbReference type="ARBA" id="ARBA00022485"/>
    </source>
</evidence>
<dbReference type="GO" id="GO:0043805">
    <property type="term" value="F:indolepyruvate ferredoxin oxidoreductase activity"/>
    <property type="evidence" value="ECO:0007669"/>
    <property type="project" value="UniProtKB-EC"/>
</dbReference>
<dbReference type="Gene3D" id="3.40.50.970">
    <property type="match status" value="1"/>
</dbReference>
<dbReference type="Gene3D" id="3.40.920.10">
    <property type="entry name" value="Pyruvate-ferredoxin oxidoreductase, PFOR, domain III"/>
    <property type="match status" value="1"/>
</dbReference>
<dbReference type="Pfam" id="PF01558">
    <property type="entry name" value="POR"/>
    <property type="match status" value="1"/>
</dbReference>
<dbReference type="SUPFAM" id="SSF52922">
    <property type="entry name" value="TK C-terminal domain-like"/>
    <property type="match status" value="1"/>
</dbReference>
<dbReference type="SUPFAM" id="SSF52518">
    <property type="entry name" value="Thiamin diphosphate-binding fold (THDP-binding)"/>
    <property type="match status" value="2"/>
</dbReference>
<dbReference type="InterPro" id="IPR002869">
    <property type="entry name" value="Pyrv_flavodox_OxRed_cen"/>
</dbReference>
<gene>
    <name evidence="10" type="ORF">H4W34_006845</name>
</gene>
<dbReference type="InterPro" id="IPR046667">
    <property type="entry name" value="DUF6537"/>
</dbReference>
<organism evidence="10 11">
    <name type="scientific">Actinomadura algeriensis</name>
    <dbReference type="NCBI Taxonomy" id="1679523"/>
    <lineage>
        <taxon>Bacteria</taxon>
        <taxon>Bacillati</taxon>
        <taxon>Actinomycetota</taxon>
        <taxon>Actinomycetes</taxon>
        <taxon>Streptosporangiales</taxon>
        <taxon>Thermomonosporaceae</taxon>
        <taxon>Actinomadura</taxon>
    </lineage>
</organism>
<dbReference type="Proteomes" id="UP000627838">
    <property type="component" value="Unassembled WGS sequence"/>
</dbReference>
<proteinExistence type="predicted"/>
<dbReference type="InterPro" id="IPR002880">
    <property type="entry name" value="Pyrv_Fd/Flavodoxin_OxRdtase_N"/>
</dbReference>
<evidence type="ECO:0000259" key="7">
    <source>
        <dbReference type="Pfam" id="PF01558"/>
    </source>
</evidence>
<keyword evidence="11" id="KW-1185">Reference proteome</keyword>
<evidence type="ECO:0000256" key="3">
    <source>
        <dbReference type="ARBA" id="ARBA00022982"/>
    </source>
</evidence>
<evidence type="ECO:0000259" key="9">
    <source>
        <dbReference type="Pfam" id="PF20169"/>
    </source>
</evidence>
<dbReference type="InterPro" id="IPR051457">
    <property type="entry name" value="2-oxoacid:Fd_oxidoreductase"/>
</dbReference>
<keyword evidence="3" id="KW-0249">Electron transport</keyword>
<dbReference type="PANTHER" id="PTHR48084:SF3">
    <property type="entry name" value="SUBUNIT OF PYRUVATE:FLAVODOXIN OXIDOREDUCTASE"/>
    <property type="match status" value="1"/>
</dbReference>
<dbReference type="InterPro" id="IPR011766">
    <property type="entry name" value="TPP_enzyme_TPP-bd"/>
</dbReference>
<dbReference type="NCBIfam" id="NF009588">
    <property type="entry name" value="PRK13029.1"/>
    <property type="match status" value="1"/>
</dbReference>
<dbReference type="Pfam" id="PF20169">
    <property type="entry name" value="DUF6537"/>
    <property type="match status" value="1"/>
</dbReference>
<feature type="domain" description="DUF6537" evidence="9">
    <location>
        <begin position="940"/>
        <end position="1135"/>
    </location>
</feature>
<dbReference type="InterPro" id="IPR029061">
    <property type="entry name" value="THDP-binding"/>
</dbReference>
<keyword evidence="4 10" id="KW-0560">Oxidoreductase</keyword>
<dbReference type="EMBL" id="JADBDZ010000001">
    <property type="protein sequence ID" value="MBE1537012.1"/>
    <property type="molecule type" value="Genomic_DNA"/>
</dbReference>
<evidence type="ECO:0000256" key="4">
    <source>
        <dbReference type="ARBA" id="ARBA00023002"/>
    </source>
</evidence>
<name>A0ABR9K2F7_9ACTN</name>
<dbReference type="CDD" id="cd07034">
    <property type="entry name" value="TPP_PYR_PFOR_IOR-alpha_like"/>
    <property type="match status" value="1"/>
</dbReference>
<dbReference type="InterPro" id="IPR009014">
    <property type="entry name" value="Transketo_C/PFOR_II"/>
</dbReference>
<dbReference type="SUPFAM" id="SSF53323">
    <property type="entry name" value="Pyruvate-ferredoxin oxidoreductase, PFOR, domain III"/>
    <property type="match status" value="1"/>
</dbReference>
<keyword evidence="1" id="KW-0813">Transport</keyword>
<evidence type="ECO:0000256" key="1">
    <source>
        <dbReference type="ARBA" id="ARBA00022448"/>
    </source>
</evidence>
<comment type="caution">
    <text evidence="10">The sequence shown here is derived from an EMBL/GenBank/DDBJ whole genome shotgun (WGS) entry which is preliminary data.</text>
</comment>